<protein>
    <submittedName>
        <fullName evidence="1">Uncharacterized protein</fullName>
    </submittedName>
</protein>
<name>A0A0C3A7J2_9AGAM</name>
<reference evidence="1 2" key="1">
    <citation type="submission" date="2014-04" db="EMBL/GenBank/DDBJ databases">
        <authorList>
            <consortium name="DOE Joint Genome Institute"/>
            <person name="Kuo A."/>
            <person name="Kohler A."/>
            <person name="Nagy L.G."/>
            <person name="Floudas D."/>
            <person name="Copeland A."/>
            <person name="Barry K.W."/>
            <person name="Cichocki N."/>
            <person name="Veneault-Fourrey C."/>
            <person name="LaButti K."/>
            <person name="Lindquist E.A."/>
            <person name="Lipzen A."/>
            <person name="Lundell T."/>
            <person name="Morin E."/>
            <person name="Murat C."/>
            <person name="Sun H."/>
            <person name="Tunlid A."/>
            <person name="Henrissat B."/>
            <person name="Grigoriev I.V."/>
            <person name="Hibbett D.S."/>
            <person name="Martin F."/>
            <person name="Nordberg H.P."/>
            <person name="Cantor M.N."/>
            <person name="Hua S.X."/>
        </authorList>
    </citation>
    <scope>NUCLEOTIDE SEQUENCE [LARGE SCALE GENOMIC DNA]</scope>
    <source>
        <strain evidence="1 2">Foug A</strain>
    </source>
</reference>
<reference evidence="2" key="2">
    <citation type="submission" date="2015-01" db="EMBL/GenBank/DDBJ databases">
        <title>Evolutionary Origins and Diversification of the Mycorrhizal Mutualists.</title>
        <authorList>
            <consortium name="DOE Joint Genome Institute"/>
            <consortium name="Mycorrhizal Genomics Consortium"/>
            <person name="Kohler A."/>
            <person name="Kuo A."/>
            <person name="Nagy L.G."/>
            <person name="Floudas D."/>
            <person name="Copeland A."/>
            <person name="Barry K.W."/>
            <person name="Cichocki N."/>
            <person name="Veneault-Fourrey C."/>
            <person name="LaButti K."/>
            <person name="Lindquist E.A."/>
            <person name="Lipzen A."/>
            <person name="Lundell T."/>
            <person name="Morin E."/>
            <person name="Murat C."/>
            <person name="Riley R."/>
            <person name="Ohm R."/>
            <person name="Sun H."/>
            <person name="Tunlid A."/>
            <person name="Henrissat B."/>
            <person name="Grigoriev I.V."/>
            <person name="Hibbett D.S."/>
            <person name="Martin F."/>
        </authorList>
    </citation>
    <scope>NUCLEOTIDE SEQUENCE [LARGE SCALE GENOMIC DNA]</scope>
    <source>
        <strain evidence="2">Foug A</strain>
    </source>
</reference>
<evidence type="ECO:0000313" key="2">
    <source>
        <dbReference type="Proteomes" id="UP000053989"/>
    </source>
</evidence>
<accession>A0A0C3A7J2</accession>
<sequence>MHGYGQGKGHNPYRDAVTLLVETKESKESGNGGLSPAEGIIGSIEDLMSVSPSFYVRVCSWVSGLFRVLGIIADDMN</sequence>
<gene>
    <name evidence="1" type="ORF">SCLCIDRAFT_1208145</name>
</gene>
<proteinExistence type="predicted"/>
<dbReference type="Proteomes" id="UP000053989">
    <property type="component" value="Unassembled WGS sequence"/>
</dbReference>
<dbReference type="InParanoid" id="A0A0C3A7J2"/>
<organism evidence="1 2">
    <name type="scientific">Scleroderma citrinum Foug A</name>
    <dbReference type="NCBI Taxonomy" id="1036808"/>
    <lineage>
        <taxon>Eukaryota</taxon>
        <taxon>Fungi</taxon>
        <taxon>Dikarya</taxon>
        <taxon>Basidiomycota</taxon>
        <taxon>Agaricomycotina</taxon>
        <taxon>Agaricomycetes</taxon>
        <taxon>Agaricomycetidae</taxon>
        <taxon>Boletales</taxon>
        <taxon>Sclerodermatineae</taxon>
        <taxon>Sclerodermataceae</taxon>
        <taxon>Scleroderma</taxon>
    </lineage>
</organism>
<evidence type="ECO:0000313" key="1">
    <source>
        <dbReference type="EMBL" id="KIM69653.1"/>
    </source>
</evidence>
<dbReference type="EMBL" id="KN822006">
    <property type="protein sequence ID" value="KIM69653.1"/>
    <property type="molecule type" value="Genomic_DNA"/>
</dbReference>
<dbReference type="HOGENOM" id="CLU_2639547_0_0_1"/>
<dbReference type="AlphaFoldDB" id="A0A0C3A7J2"/>
<keyword evidence="2" id="KW-1185">Reference proteome</keyword>